<proteinExistence type="predicted"/>
<sequence>MPIQEWLDDRRTNAEINQEIQSMNNLKAEIWGTRRPVTKTKATGWTTGDIHESGEDDEEDYLKSDFIRIKSNTKYRIVVNGMDRAVKVAYYNDRKTLVGIREYKTSEIDTMDATYARIVLSRDFVLIGDERYIETLDVLLLASMTNYGFDSDVPNDEHIANCMIRLDLWSGSTSKADLVGKVGISVDVWKGDHIKIKTSGTETGSRGIDDSPVGKDWDLVVQNVRIFGKTKELQLKIC</sequence>
<name>A0A8S5T1A8_9CAUD</name>
<reference evidence="1" key="1">
    <citation type="journal article" date="2021" name="Proc. Natl. Acad. Sci. U.S.A.">
        <title>A Catalog of Tens of Thousands of Viruses from Human Metagenomes Reveals Hidden Associations with Chronic Diseases.</title>
        <authorList>
            <person name="Tisza M.J."/>
            <person name="Buck C.B."/>
        </authorList>
    </citation>
    <scope>NUCLEOTIDE SEQUENCE</scope>
    <source>
        <strain evidence="1">Ctp4Q36</strain>
    </source>
</reference>
<protein>
    <submittedName>
        <fullName evidence="1">Uncharacterized protein</fullName>
    </submittedName>
</protein>
<dbReference type="EMBL" id="BK032725">
    <property type="protein sequence ID" value="DAF57006.1"/>
    <property type="molecule type" value="Genomic_DNA"/>
</dbReference>
<accession>A0A8S5T1A8</accession>
<organism evidence="1">
    <name type="scientific">Myoviridae sp. ctp4Q36</name>
    <dbReference type="NCBI Taxonomy" id="2827708"/>
    <lineage>
        <taxon>Viruses</taxon>
        <taxon>Duplodnaviria</taxon>
        <taxon>Heunggongvirae</taxon>
        <taxon>Uroviricota</taxon>
        <taxon>Caudoviricetes</taxon>
    </lineage>
</organism>
<evidence type="ECO:0000313" key="1">
    <source>
        <dbReference type="EMBL" id="DAF57006.1"/>
    </source>
</evidence>